<dbReference type="Proteomes" id="UP001183388">
    <property type="component" value="Unassembled WGS sequence"/>
</dbReference>
<evidence type="ECO:0000313" key="3">
    <source>
        <dbReference type="Proteomes" id="UP001183388"/>
    </source>
</evidence>
<evidence type="ECO:0000313" key="2">
    <source>
        <dbReference type="EMBL" id="MDT0305694.1"/>
    </source>
</evidence>
<sequence length="92" mass="9794">MDHALDNRLERRLDRRASRRTSVLFGATVVAALAASPFFVLYELLLGAGGLAGTALLPRRFRDGTAGMTATVIFAGILAGSLPYLVAAPFLF</sequence>
<reference evidence="3" key="1">
    <citation type="submission" date="2023-07" db="EMBL/GenBank/DDBJ databases">
        <title>30 novel species of actinomycetes from the DSMZ collection.</title>
        <authorList>
            <person name="Nouioui I."/>
        </authorList>
    </citation>
    <scope>NUCLEOTIDE SEQUENCE [LARGE SCALE GENOMIC DNA]</scope>
    <source>
        <strain evidence="3">DSM 44917</strain>
    </source>
</reference>
<protein>
    <recommendedName>
        <fullName evidence="4">Apolipoprotein N-acyltransferase</fullName>
    </recommendedName>
</protein>
<dbReference type="EMBL" id="JAVREN010000002">
    <property type="protein sequence ID" value="MDT0305694.1"/>
    <property type="molecule type" value="Genomic_DNA"/>
</dbReference>
<evidence type="ECO:0008006" key="4">
    <source>
        <dbReference type="Google" id="ProtNLM"/>
    </source>
</evidence>
<name>A0ABU2L2A2_9ACTN</name>
<keyword evidence="1" id="KW-0472">Membrane</keyword>
<keyword evidence="1" id="KW-1133">Transmembrane helix</keyword>
<dbReference type="RefSeq" id="WP_311628606.1">
    <property type="nucleotide sequence ID" value="NZ_JAVREN010000002.1"/>
</dbReference>
<gene>
    <name evidence="2" type="ORF">RM780_01785</name>
</gene>
<organism evidence="2 3">
    <name type="scientific">Streptomyces boetiae</name>
    <dbReference type="NCBI Taxonomy" id="3075541"/>
    <lineage>
        <taxon>Bacteria</taxon>
        <taxon>Bacillati</taxon>
        <taxon>Actinomycetota</taxon>
        <taxon>Actinomycetes</taxon>
        <taxon>Kitasatosporales</taxon>
        <taxon>Streptomycetaceae</taxon>
        <taxon>Streptomyces</taxon>
    </lineage>
</organism>
<keyword evidence="1" id="KW-0812">Transmembrane</keyword>
<keyword evidence="3" id="KW-1185">Reference proteome</keyword>
<proteinExistence type="predicted"/>
<evidence type="ECO:0000256" key="1">
    <source>
        <dbReference type="SAM" id="Phobius"/>
    </source>
</evidence>
<feature type="transmembrane region" description="Helical" evidence="1">
    <location>
        <begin position="65"/>
        <end position="87"/>
    </location>
</feature>
<comment type="caution">
    <text evidence="2">The sequence shown here is derived from an EMBL/GenBank/DDBJ whole genome shotgun (WGS) entry which is preliminary data.</text>
</comment>
<feature type="transmembrane region" description="Helical" evidence="1">
    <location>
        <begin position="21"/>
        <end position="45"/>
    </location>
</feature>
<accession>A0ABU2L2A2</accession>